<dbReference type="PANTHER" id="PTHR13533">
    <property type="entry name" value="N-ACETYLNEURAMINATE 9-O-ACETYLTRANSFERASE"/>
    <property type="match status" value="1"/>
</dbReference>
<comment type="similarity">
    <text evidence="2">Belongs to the PC-esterase family. CASD1 subfamily.</text>
</comment>
<dbReference type="PROSITE" id="PS51257">
    <property type="entry name" value="PROKAR_LIPOPROTEIN"/>
    <property type="match status" value="1"/>
</dbReference>
<keyword evidence="4 8" id="KW-0812">Transmembrane</keyword>
<reference evidence="10" key="1">
    <citation type="journal article" date="2023" name="G3 (Bethesda)">
        <title>Whole genome assemblies of Zophobas morio and Tenebrio molitor.</title>
        <authorList>
            <person name="Kaur S."/>
            <person name="Stinson S.A."/>
            <person name="diCenzo G.C."/>
        </authorList>
    </citation>
    <scope>NUCLEOTIDE SEQUENCE</scope>
    <source>
        <strain evidence="10">QUZm001</strain>
    </source>
</reference>
<dbReference type="EMBL" id="JALNTZ010000002">
    <property type="protein sequence ID" value="KAJ3662203.1"/>
    <property type="molecule type" value="Genomic_DNA"/>
</dbReference>
<keyword evidence="5 8" id="KW-1133">Transmembrane helix</keyword>
<dbReference type="PANTHER" id="PTHR13533:SF1">
    <property type="entry name" value="N-ACETYLNEURAMINATE 9-O-ACETYLTRANSFERASE"/>
    <property type="match status" value="1"/>
</dbReference>
<feature type="transmembrane region" description="Helical" evidence="8">
    <location>
        <begin position="440"/>
        <end position="459"/>
    </location>
</feature>
<feature type="transmembrane region" description="Helical" evidence="8">
    <location>
        <begin position="731"/>
        <end position="754"/>
    </location>
</feature>
<dbReference type="Pfam" id="PF07779">
    <property type="entry name" value="Cas1_AcylT"/>
    <property type="match status" value="1"/>
</dbReference>
<evidence type="ECO:0000256" key="8">
    <source>
        <dbReference type="SAM" id="Phobius"/>
    </source>
</evidence>
<dbReference type="InterPro" id="IPR012419">
    <property type="entry name" value="Cas1_AcylTrans_dom"/>
</dbReference>
<feature type="transmembrane region" description="Helical" evidence="8">
    <location>
        <begin position="554"/>
        <end position="578"/>
    </location>
</feature>
<feature type="domain" description="Cas1p 10 TM acyl transferase" evidence="9">
    <location>
        <begin position="298"/>
        <end position="780"/>
    </location>
</feature>
<name>A0AA38IQB7_9CUCU</name>
<evidence type="ECO:0000256" key="7">
    <source>
        <dbReference type="ARBA" id="ARBA00023180"/>
    </source>
</evidence>
<protein>
    <recommendedName>
        <fullName evidence="9">Cas1p 10 TM acyl transferase domain-containing protein</fullName>
    </recommendedName>
</protein>
<dbReference type="GO" id="GO:0016740">
    <property type="term" value="F:transferase activity"/>
    <property type="evidence" value="ECO:0007669"/>
    <property type="project" value="UniProtKB-KW"/>
</dbReference>
<dbReference type="GO" id="GO:0016020">
    <property type="term" value="C:membrane"/>
    <property type="evidence" value="ECO:0007669"/>
    <property type="project" value="UniProtKB-SubCell"/>
</dbReference>
<accession>A0AA38IQB7</accession>
<feature type="transmembrane region" description="Helical" evidence="8">
    <location>
        <begin position="317"/>
        <end position="339"/>
    </location>
</feature>
<keyword evidence="7" id="KW-0325">Glycoprotein</keyword>
<evidence type="ECO:0000313" key="11">
    <source>
        <dbReference type="Proteomes" id="UP001168821"/>
    </source>
</evidence>
<comment type="subcellular location">
    <subcellularLocation>
        <location evidence="1">Membrane</location>
        <topology evidence="1">Multi-pass membrane protein</topology>
    </subcellularLocation>
</comment>
<feature type="transmembrane region" description="Helical" evidence="8">
    <location>
        <begin position="493"/>
        <end position="511"/>
    </location>
</feature>
<feature type="transmembrane region" description="Helical" evidence="8">
    <location>
        <begin position="400"/>
        <end position="420"/>
    </location>
</feature>
<evidence type="ECO:0000313" key="10">
    <source>
        <dbReference type="EMBL" id="KAJ3662203.1"/>
    </source>
</evidence>
<feature type="transmembrane region" description="Helical" evidence="8">
    <location>
        <begin position="612"/>
        <end position="631"/>
    </location>
</feature>
<evidence type="ECO:0000256" key="2">
    <source>
        <dbReference type="ARBA" id="ARBA00010666"/>
    </source>
</evidence>
<feature type="transmembrane region" description="Helical" evidence="8">
    <location>
        <begin position="775"/>
        <end position="792"/>
    </location>
</feature>
<dbReference type="AlphaFoldDB" id="A0AA38IQB7"/>
<feature type="transmembrane region" description="Helical" evidence="8">
    <location>
        <begin position="518"/>
        <end position="542"/>
    </location>
</feature>
<dbReference type="GO" id="GO:0005794">
    <property type="term" value="C:Golgi apparatus"/>
    <property type="evidence" value="ECO:0007669"/>
    <property type="project" value="UniProtKB-ARBA"/>
</dbReference>
<keyword evidence="3" id="KW-0808">Transferase</keyword>
<proteinExistence type="inferred from homology"/>
<dbReference type="Proteomes" id="UP001168821">
    <property type="component" value="Unassembled WGS sequence"/>
</dbReference>
<evidence type="ECO:0000256" key="6">
    <source>
        <dbReference type="ARBA" id="ARBA00023136"/>
    </source>
</evidence>
<organism evidence="10 11">
    <name type="scientific">Zophobas morio</name>
    <dbReference type="NCBI Taxonomy" id="2755281"/>
    <lineage>
        <taxon>Eukaryota</taxon>
        <taxon>Metazoa</taxon>
        <taxon>Ecdysozoa</taxon>
        <taxon>Arthropoda</taxon>
        <taxon>Hexapoda</taxon>
        <taxon>Insecta</taxon>
        <taxon>Pterygota</taxon>
        <taxon>Neoptera</taxon>
        <taxon>Endopterygota</taxon>
        <taxon>Coleoptera</taxon>
        <taxon>Polyphaga</taxon>
        <taxon>Cucujiformia</taxon>
        <taxon>Tenebrionidae</taxon>
        <taxon>Zophobas</taxon>
    </lineage>
</organism>
<dbReference type="GO" id="GO:0005975">
    <property type="term" value="P:carbohydrate metabolic process"/>
    <property type="evidence" value="ECO:0007669"/>
    <property type="project" value="UniProtKB-ARBA"/>
</dbReference>
<gene>
    <name evidence="10" type="ORF">Zmor_006559</name>
</gene>
<evidence type="ECO:0000256" key="4">
    <source>
        <dbReference type="ARBA" id="ARBA00022692"/>
    </source>
</evidence>
<evidence type="ECO:0000256" key="5">
    <source>
        <dbReference type="ARBA" id="ARBA00022989"/>
    </source>
</evidence>
<evidence type="ECO:0000256" key="3">
    <source>
        <dbReference type="ARBA" id="ARBA00022679"/>
    </source>
</evidence>
<evidence type="ECO:0000256" key="1">
    <source>
        <dbReference type="ARBA" id="ARBA00004141"/>
    </source>
</evidence>
<feature type="transmembrane region" description="Helical" evidence="8">
    <location>
        <begin position="678"/>
        <end position="697"/>
    </location>
</feature>
<feature type="transmembrane region" description="Helical" evidence="8">
    <location>
        <begin position="368"/>
        <end position="388"/>
    </location>
</feature>
<feature type="transmembrane region" description="Helical" evidence="8">
    <location>
        <begin position="643"/>
        <end position="666"/>
    </location>
</feature>
<comment type="caution">
    <text evidence="10">The sequence shown here is derived from an EMBL/GenBank/DDBJ whole genome shotgun (WGS) entry which is preliminary data.</text>
</comment>
<evidence type="ECO:0000259" key="9">
    <source>
        <dbReference type="Pfam" id="PF07779"/>
    </source>
</evidence>
<sequence length="797" mass="93016">MSSDKSRIEKIIDQINASNAKKIALLLVIGFACYHGILHVRYGTNSCKWLLSDGRYKGDQEWQPYGCMLHRYTKIDTRKCLRYIAFYGTNTHFVFMGDKRVQDLYVTFINHLLEEDAEVLRSPQELAKNLTHIDNKLKLKVEFFGMPFISKQMIDKFRQWQVSKESPSIIIAGCALESIKLSNASLATVEEYKINLTRLVLPINHLHKKKTKVLWALQEPINPEKLLPELHMISNNVINLYNKAVIEILHFSEAELWRSIKLVGEGMMSESPNGIYLTARPLQYDIQILINMYCNDYMNFNDGTCCSSTESYTTLQIVTFVILCMCVTVAVIMIFYRLIMKWRGRPIHEYSALPENELQNQSPAPGSYYNLFISLAKMALIMTYFFVCDRTNFFMKENKYYSEFSFWLPIGYITVLGLFFTEDSKYTKVLHRDQLNEWKGWMQVVILVYHITGASRILPINMHIKVLISSYLFLLGYEQFCCVWRRGDIGIVSFFRVLFQLNFMTVTLCLCMNRPYQFYYFVPLLSFWYLMTYCFLAFPPHITAQSSENNVMQYFYLLIKFIVLFTVITILFMSEVFFEKVFVTRPWKALFVTTDDDIREWWFRWKLDRYSIMYGMSFALILLLAQRYNIYDDNNHSNLFSRGLALTGTLAAIIGIGCYIFITFLCSTELECSEIHSYITFIPIVGYIVLRNISGVLRTRYSSLFAWFGEISLELFISQYHIWLAADTHGVLVLIPGYPVLNVMITSFIFVCASHEVHRLTKVLLPYAVPSDWKCVLRNFILFLAVLVPIGINDGMF</sequence>
<keyword evidence="6 8" id="KW-0472">Membrane</keyword>
<keyword evidence="11" id="KW-1185">Reference proteome</keyword>